<dbReference type="Gene3D" id="2.120.10.80">
    <property type="entry name" value="Kelch-type beta propeller"/>
    <property type="match status" value="2"/>
</dbReference>
<keyword evidence="2" id="KW-0677">Repeat</keyword>
<protein>
    <recommendedName>
        <fullName evidence="4">Rab9 effector protein with kelch motifs</fullName>
    </recommendedName>
</protein>
<evidence type="ECO:0000256" key="2">
    <source>
        <dbReference type="ARBA" id="ARBA00022737"/>
    </source>
</evidence>
<reference evidence="6 7" key="1">
    <citation type="submission" date="2022-12" db="EMBL/GenBank/DDBJ databases">
        <title>Chromosome-level genome of Tegillarca granosa.</title>
        <authorList>
            <person name="Kim J."/>
        </authorList>
    </citation>
    <scope>NUCLEOTIDE SEQUENCE [LARGE SCALE GENOMIC DNA]</scope>
    <source>
        <strain evidence="6">Teg-2019</strain>
        <tissue evidence="6">Adductor muscle</tissue>
    </source>
</reference>
<proteinExistence type="predicted"/>
<sequence length="421" mass="45995">MELHPMLDSDTTPNTGLWYVLSTFGDCPSIRVGHTISFVKSEEEGKNGRLYVIGGANPSGAFCDTFVLDLNTMQWDMIDFPGFRARYEHAAFIPSSQPDKIYIFGGADQTGNMNDIQVLDTKNNSWSTPSVSGTPPSPRTYHTTAIAGDNFIVYSGGHSGPDPVADRQVYSFNASTLTWTKLNVKGDSPKARHGHVSVAVGNKFYIHGGMAGSSFYDDIHVLDLDKKSWSNIKRKKVYPSARAAHSCTAVGTDLYLFGGMNRDGALDDLYKFDTVSQVWTKIELCGPPPACRLDFGICTMELCRSLPTVNDDNDDDDIVSATKHVQEVLDRELKPGSASSRDSRQGTGSAKKLAKGNDMTMNPTEPLSDSDEETPRPDGVVEGASCLYDRCESKTMTFILVNGGMDTEGEIFDDSLKTLQL</sequence>
<evidence type="ECO:0000313" key="7">
    <source>
        <dbReference type="Proteomes" id="UP001217089"/>
    </source>
</evidence>
<keyword evidence="7" id="KW-1185">Reference proteome</keyword>
<feature type="region of interest" description="Disordered" evidence="5">
    <location>
        <begin position="331"/>
        <end position="381"/>
    </location>
</feature>
<keyword evidence="1" id="KW-0880">Kelch repeat</keyword>
<accession>A0ABQ9EAF2</accession>
<feature type="compositionally biased region" description="Polar residues" evidence="5">
    <location>
        <begin position="337"/>
        <end position="348"/>
    </location>
</feature>
<dbReference type="PANTHER" id="PTHR46647:SF1">
    <property type="entry name" value="RAB9 EFFECTOR PROTEIN WITH KELCH MOTIFS"/>
    <property type="match status" value="1"/>
</dbReference>
<name>A0ABQ9EAF2_TEGGR</name>
<dbReference type="Pfam" id="PF24681">
    <property type="entry name" value="Kelch_KLHDC2_KLHL20_DRC7"/>
    <property type="match status" value="1"/>
</dbReference>
<dbReference type="InterPro" id="IPR015915">
    <property type="entry name" value="Kelch-typ_b-propeller"/>
</dbReference>
<dbReference type="SUPFAM" id="SSF117281">
    <property type="entry name" value="Kelch motif"/>
    <property type="match status" value="1"/>
</dbReference>
<evidence type="ECO:0000256" key="4">
    <source>
        <dbReference type="ARBA" id="ARBA00039295"/>
    </source>
</evidence>
<evidence type="ECO:0000256" key="3">
    <source>
        <dbReference type="ARBA" id="ARBA00037224"/>
    </source>
</evidence>
<dbReference type="InterPro" id="IPR052124">
    <property type="entry name" value="Rab9_kelch_effector"/>
</dbReference>
<dbReference type="Proteomes" id="UP001217089">
    <property type="component" value="Unassembled WGS sequence"/>
</dbReference>
<comment type="caution">
    <text evidence="6">The sequence shown here is derived from an EMBL/GenBank/DDBJ whole genome shotgun (WGS) entry which is preliminary data.</text>
</comment>
<organism evidence="6 7">
    <name type="scientific">Tegillarca granosa</name>
    <name type="common">Malaysian cockle</name>
    <name type="synonym">Anadara granosa</name>
    <dbReference type="NCBI Taxonomy" id="220873"/>
    <lineage>
        <taxon>Eukaryota</taxon>
        <taxon>Metazoa</taxon>
        <taxon>Spiralia</taxon>
        <taxon>Lophotrochozoa</taxon>
        <taxon>Mollusca</taxon>
        <taxon>Bivalvia</taxon>
        <taxon>Autobranchia</taxon>
        <taxon>Pteriomorphia</taxon>
        <taxon>Arcoida</taxon>
        <taxon>Arcoidea</taxon>
        <taxon>Arcidae</taxon>
        <taxon>Tegillarca</taxon>
    </lineage>
</organism>
<evidence type="ECO:0000256" key="5">
    <source>
        <dbReference type="SAM" id="MobiDB-lite"/>
    </source>
</evidence>
<feature type="non-terminal residue" evidence="6">
    <location>
        <position position="421"/>
    </location>
</feature>
<dbReference type="PANTHER" id="PTHR46647">
    <property type="entry name" value="RAB9 EFFECTOR PROTEIN WITH KELCH MOTIFS"/>
    <property type="match status" value="1"/>
</dbReference>
<comment type="function">
    <text evidence="3">Rab9 effector required for endosome to trans-Golgi network (TGN) transport.</text>
</comment>
<evidence type="ECO:0000313" key="6">
    <source>
        <dbReference type="EMBL" id="KAJ8300450.1"/>
    </source>
</evidence>
<evidence type="ECO:0000256" key="1">
    <source>
        <dbReference type="ARBA" id="ARBA00022441"/>
    </source>
</evidence>
<dbReference type="EMBL" id="JARBDR010000919">
    <property type="protein sequence ID" value="KAJ8300450.1"/>
    <property type="molecule type" value="Genomic_DNA"/>
</dbReference>
<gene>
    <name evidence="6" type="ORF">KUTeg_021969</name>
</gene>